<evidence type="ECO:0000256" key="6">
    <source>
        <dbReference type="ARBA" id="ARBA00023141"/>
    </source>
</evidence>
<dbReference type="InterPro" id="IPR005801">
    <property type="entry name" value="ADC_synthase"/>
</dbReference>
<dbReference type="AlphaFoldDB" id="A0A1Y1XLN3"/>
<sequence>MSQINIKPSFDEIVELVNSKKGNTIPIYQEMSADMLTPVSAYLKISNGKDYSFMLESIEGGEQISRYSFIGADPYKIIRSGPKEELKGDPLNHIQKEMDNIKYVSLQELPQFTGGAIGYISYDCVQYFEPRTACELKDNIGVPDMIMLLCNTLIVFDHLKHVVKVVSHLKTNDKDLSKEELKKLYDDVVVEINKVIVTLQNPEVPLPDQKPIILNQKPESNTGKEGYERFVTELKRHIIEGDIIQAVPSQRISKKTTLHPFNAYRHLRSINPSPYMFYIDLKEFQIVGASPEMLVKVDVDNYVHNHPIAGTRPRGKTPEEDEALAVDLLSDVKECAEHVMLVDLGRNDINRICQPNTVNVSSLMHIEKYSHVMHIVSNVIGKLRDEKTSYDAFRSIFPAGTLSGAPKIKAMELIYELENEKRGVYGGAVGHFDYSGALDTCIAIRTMVFKDETVYLQAGAGIVYDSVPEKEYQETLNKLMANVTALENAEKFYYNQQQQQANKI</sequence>
<dbReference type="GO" id="GO:0004049">
    <property type="term" value="F:anthranilate synthase activity"/>
    <property type="evidence" value="ECO:0007669"/>
    <property type="project" value="UniProtKB-EC"/>
</dbReference>
<dbReference type="Pfam" id="PF00425">
    <property type="entry name" value="Chorismate_bind"/>
    <property type="match status" value="1"/>
</dbReference>
<dbReference type="Proteomes" id="UP000193944">
    <property type="component" value="Unassembled WGS sequence"/>
</dbReference>
<keyword evidence="7" id="KW-0456">Lyase</keyword>
<comment type="pathway">
    <text evidence="1">Amino-acid biosynthesis; L-tryptophan biosynthesis; L-tryptophan from chorismate: step 1/5.</text>
</comment>
<protein>
    <recommendedName>
        <fullName evidence="3">anthranilate synthase</fullName>
        <ecNumber evidence="3">4.1.3.27</ecNumber>
    </recommendedName>
</protein>
<accession>A0A1Y1XLN3</accession>
<dbReference type="Gene3D" id="3.60.120.10">
    <property type="entry name" value="Anthranilate synthase"/>
    <property type="match status" value="1"/>
</dbReference>
<evidence type="ECO:0000313" key="11">
    <source>
        <dbReference type="Proteomes" id="UP000193944"/>
    </source>
</evidence>
<organism evidence="10 11">
    <name type="scientific">Anaeromyces robustus</name>
    <dbReference type="NCBI Taxonomy" id="1754192"/>
    <lineage>
        <taxon>Eukaryota</taxon>
        <taxon>Fungi</taxon>
        <taxon>Fungi incertae sedis</taxon>
        <taxon>Chytridiomycota</taxon>
        <taxon>Chytridiomycota incertae sedis</taxon>
        <taxon>Neocallimastigomycetes</taxon>
        <taxon>Neocallimastigales</taxon>
        <taxon>Neocallimastigaceae</taxon>
        <taxon>Anaeromyces</taxon>
    </lineage>
</organism>
<evidence type="ECO:0000256" key="2">
    <source>
        <dbReference type="ARBA" id="ARBA00009562"/>
    </source>
</evidence>
<keyword evidence="6" id="KW-0057">Aromatic amino acid biosynthesis</keyword>
<dbReference type="EC" id="4.1.3.27" evidence="3"/>
<dbReference type="NCBIfam" id="TIGR00564">
    <property type="entry name" value="trpE_most"/>
    <property type="match status" value="1"/>
</dbReference>
<comment type="similarity">
    <text evidence="2">Belongs to the anthranilate synthase component I family.</text>
</comment>
<evidence type="ECO:0000256" key="4">
    <source>
        <dbReference type="ARBA" id="ARBA00022605"/>
    </source>
</evidence>
<evidence type="ECO:0000259" key="9">
    <source>
        <dbReference type="Pfam" id="PF04715"/>
    </source>
</evidence>
<name>A0A1Y1XLN3_9FUNG</name>
<keyword evidence="11" id="KW-1185">Reference proteome</keyword>
<dbReference type="PANTHER" id="PTHR11236">
    <property type="entry name" value="AMINOBENZOATE/ANTHRANILATE SYNTHASE"/>
    <property type="match status" value="1"/>
</dbReference>
<reference evidence="10 11" key="2">
    <citation type="submission" date="2016-08" db="EMBL/GenBank/DDBJ databases">
        <title>Pervasive Adenine N6-methylation of Active Genes in Fungi.</title>
        <authorList>
            <consortium name="DOE Joint Genome Institute"/>
            <person name="Mondo S.J."/>
            <person name="Dannebaum R.O."/>
            <person name="Kuo R.C."/>
            <person name="Labutti K."/>
            <person name="Haridas S."/>
            <person name="Kuo A."/>
            <person name="Salamov A."/>
            <person name="Ahrendt S.R."/>
            <person name="Lipzen A."/>
            <person name="Sullivan W."/>
            <person name="Andreopoulos W.B."/>
            <person name="Clum A."/>
            <person name="Lindquist E."/>
            <person name="Daum C."/>
            <person name="Ramamoorthy G.K."/>
            <person name="Gryganskyi A."/>
            <person name="Culley D."/>
            <person name="Magnuson J.K."/>
            <person name="James T.Y."/>
            <person name="O'Malley M.A."/>
            <person name="Stajich J.E."/>
            <person name="Spatafora J.W."/>
            <person name="Visel A."/>
            <person name="Grigoriev I.V."/>
        </authorList>
    </citation>
    <scope>NUCLEOTIDE SEQUENCE [LARGE SCALE GENOMIC DNA]</scope>
    <source>
        <strain evidence="10 11">S4</strain>
    </source>
</reference>
<reference evidence="10 11" key="1">
    <citation type="submission" date="2016-08" db="EMBL/GenBank/DDBJ databases">
        <title>A Parts List for Fungal Cellulosomes Revealed by Comparative Genomics.</title>
        <authorList>
            <consortium name="DOE Joint Genome Institute"/>
            <person name="Haitjema C.H."/>
            <person name="Gilmore S.P."/>
            <person name="Henske J.K."/>
            <person name="Solomon K.V."/>
            <person name="De Groot R."/>
            <person name="Kuo A."/>
            <person name="Mondo S.J."/>
            <person name="Salamov A.A."/>
            <person name="Labutti K."/>
            <person name="Zhao Z."/>
            <person name="Chiniquy J."/>
            <person name="Barry K."/>
            <person name="Brewer H.M."/>
            <person name="Purvine S.O."/>
            <person name="Wright A.T."/>
            <person name="Boxma B."/>
            <person name="Van Alen T."/>
            <person name="Hackstein J.H."/>
            <person name="Baker S.E."/>
            <person name="Grigoriev I.V."/>
            <person name="O'Malley M.A."/>
        </authorList>
    </citation>
    <scope>NUCLEOTIDE SEQUENCE [LARGE SCALE GENOMIC DNA]</scope>
    <source>
        <strain evidence="10 11">S4</strain>
    </source>
</reference>
<dbReference type="SUPFAM" id="SSF56322">
    <property type="entry name" value="ADC synthase"/>
    <property type="match status" value="1"/>
</dbReference>
<evidence type="ECO:0000259" key="8">
    <source>
        <dbReference type="Pfam" id="PF00425"/>
    </source>
</evidence>
<evidence type="ECO:0000256" key="7">
    <source>
        <dbReference type="ARBA" id="ARBA00023239"/>
    </source>
</evidence>
<dbReference type="InterPro" id="IPR015890">
    <property type="entry name" value="Chorismate_C"/>
</dbReference>
<dbReference type="GO" id="GO:0000162">
    <property type="term" value="P:L-tryptophan biosynthetic process"/>
    <property type="evidence" value="ECO:0007669"/>
    <property type="project" value="UniProtKB-UniPathway"/>
</dbReference>
<dbReference type="InterPro" id="IPR019999">
    <property type="entry name" value="Anth_synth_I-like"/>
</dbReference>
<dbReference type="Pfam" id="PF04715">
    <property type="entry name" value="Anth_synt_I_N"/>
    <property type="match status" value="1"/>
</dbReference>
<dbReference type="OrthoDB" id="1865897at2759"/>
<keyword evidence="4" id="KW-0028">Amino-acid biosynthesis</keyword>
<keyword evidence="5" id="KW-0822">Tryptophan biosynthesis</keyword>
<feature type="domain" description="Anthranilate synthase component I N-terminal" evidence="9">
    <location>
        <begin position="34"/>
        <end position="163"/>
    </location>
</feature>
<feature type="domain" description="Chorismate-utilising enzyme C-terminal" evidence="8">
    <location>
        <begin position="224"/>
        <end position="478"/>
    </location>
</feature>
<dbReference type="EMBL" id="MCFG01000018">
    <property type="protein sequence ID" value="ORX86657.1"/>
    <property type="molecule type" value="Genomic_DNA"/>
</dbReference>
<dbReference type="InterPro" id="IPR006805">
    <property type="entry name" value="Anth_synth_I_N"/>
</dbReference>
<comment type="caution">
    <text evidence="10">The sequence shown here is derived from an EMBL/GenBank/DDBJ whole genome shotgun (WGS) entry which is preliminary data.</text>
</comment>
<dbReference type="GO" id="GO:0006541">
    <property type="term" value="P:glutamine metabolic process"/>
    <property type="evidence" value="ECO:0007669"/>
    <property type="project" value="EnsemblFungi"/>
</dbReference>
<dbReference type="UniPathway" id="UPA00035">
    <property type="reaction ID" value="UER00040"/>
</dbReference>
<dbReference type="PANTHER" id="PTHR11236:SF9">
    <property type="entry name" value="ANTHRANILATE SYNTHASE COMPONENT 1"/>
    <property type="match status" value="1"/>
</dbReference>
<dbReference type="GO" id="GO:0005950">
    <property type="term" value="C:anthranilate synthase complex"/>
    <property type="evidence" value="ECO:0007669"/>
    <property type="project" value="EnsemblFungi"/>
</dbReference>
<gene>
    <name evidence="10" type="ORF">BCR32DRAFT_240801</name>
</gene>
<evidence type="ECO:0000256" key="3">
    <source>
        <dbReference type="ARBA" id="ARBA00012266"/>
    </source>
</evidence>
<dbReference type="PRINTS" id="PR00095">
    <property type="entry name" value="ANTSNTHASEI"/>
</dbReference>
<evidence type="ECO:0000256" key="5">
    <source>
        <dbReference type="ARBA" id="ARBA00022822"/>
    </source>
</evidence>
<dbReference type="InterPro" id="IPR005256">
    <property type="entry name" value="Anth_synth_I_PabB"/>
</dbReference>
<evidence type="ECO:0000313" key="10">
    <source>
        <dbReference type="EMBL" id="ORX86657.1"/>
    </source>
</evidence>
<evidence type="ECO:0000256" key="1">
    <source>
        <dbReference type="ARBA" id="ARBA00004873"/>
    </source>
</evidence>
<proteinExistence type="inferred from homology"/>
<dbReference type="STRING" id="1754192.A0A1Y1XLN3"/>